<dbReference type="InterPro" id="IPR029404">
    <property type="entry name" value="CDIN1"/>
</dbReference>
<evidence type="ECO:0000313" key="6">
    <source>
        <dbReference type="EMBL" id="CAJ1936049.1"/>
    </source>
</evidence>
<keyword evidence="4" id="KW-0539">Nucleus</keyword>
<organism evidence="6 7">
    <name type="scientific">Cylindrotheca closterium</name>
    <dbReference type="NCBI Taxonomy" id="2856"/>
    <lineage>
        <taxon>Eukaryota</taxon>
        <taxon>Sar</taxon>
        <taxon>Stramenopiles</taxon>
        <taxon>Ochrophyta</taxon>
        <taxon>Bacillariophyta</taxon>
        <taxon>Bacillariophyceae</taxon>
        <taxon>Bacillariophycidae</taxon>
        <taxon>Bacillariales</taxon>
        <taxon>Bacillariaceae</taxon>
        <taxon>Cylindrotheca</taxon>
    </lineage>
</organism>
<reference evidence="6" key="1">
    <citation type="submission" date="2023-08" db="EMBL/GenBank/DDBJ databases">
        <authorList>
            <person name="Audoor S."/>
            <person name="Bilcke G."/>
        </authorList>
    </citation>
    <scope>NUCLEOTIDE SEQUENCE</scope>
</reference>
<evidence type="ECO:0000256" key="2">
    <source>
        <dbReference type="ARBA" id="ARBA00004496"/>
    </source>
</evidence>
<evidence type="ECO:0000313" key="7">
    <source>
        <dbReference type="Proteomes" id="UP001295423"/>
    </source>
</evidence>
<name>A0AAD2FG69_9STRA</name>
<dbReference type="GO" id="GO:0005634">
    <property type="term" value="C:nucleus"/>
    <property type="evidence" value="ECO:0007669"/>
    <property type="project" value="UniProtKB-SubCell"/>
</dbReference>
<gene>
    <name evidence="6" type="ORF">CYCCA115_LOCUS5016</name>
</gene>
<dbReference type="EMBL" id="CAKOGP040000539">
    <property type="protein sequence ID" value="CAJ1936049.1"/>
    <property type="molecule type" value="Genomic_DNA"/>
</dbReference>
<dbReference type="GO" id="GO:0005737">
    <property type="term" value="C:cytoplasm"/>
    <property type="evidence" value="ECO:0007669"/>
    <property type="project" value="UniProtKB-SubCell"/>
</dbReference>
<dbReference type="PANTHER" id="PTHR31661">
    <property type="entry name" value="SIMILAR TO CDNA SEQUENCE BC052040"/>
    <property type="match status" value="1"/>
</dbReference>
<keyword evidence="3" id="KW-0963">Cytoplasm</keyword>
<evidence type="ECO:0000256" key="5">
    <source>
        <dbReference type="ARBA" id="ARBA00023480"/>
    </source>
</evidence>
<comment type="subcellular location">
    <subcellularLocation>
        <location evidence="2">Cytoplasm</location>
    </subcellularLocation>
    <subcellularLocation>
        <location evidence="1">Nucleus</location>
    </subcellularLocation>
</comment>
<evidence type="ECO:0000256" key="1">
    <source>
        <dbReference type="ARBA" id="ARBA00004123"/>
    </source>
</evidence>
<sequence length="315" mass="35903">MDDYANSYDQAGKWCRQQVIKKPMVALFYDVKLFHKALKETSKALNFPLQSLQSLIRTTHLKVLKLATTTVKSDISFHLEHYCNGDSILKIAKSAAFPPFLMARLLVDELTVYMGRKELAKIMREPRCLTKDLILKKFQHSENLNIAMFRSNQPLETRLSLEVQEAVRSDPLYGPDHDRARHSIGVEYEVALERALKIMDIPFETESQLREKGSARTPDVLLKTPVAFRDTSGEWKVVCWIDSKAMFGDVETHGRTVLPQCETYIHRFGPGMIVYWFGHAPIDQLNCANGEISVAGWYLPEALMMPTGENALLEP</sequence>
<proteinExistence type="predicted"/>
<evidence type="ECO:0000256" key="4">
    <source>
        <dbReference type="ARBA" id="ARBA00023242"/>
    </source>
</evidence>
<dbReference type="PANTHER" id="PTHR31661:SF1">
    <property type="entry name" value="CDAN1-INTERACTING NUCLEASE 1"/>
    <property type="match status" value="1"/>
</dbReference>
<evidence type="ECO:0000256" key="3">
    <source>
        <dbReference type="ARBA" id="ARBA00022490"/>
    </source>
</evidence>
<keyword evidence="7" id="KW-1185">Reference proteome</keyword>
<dbReference type="Pfam" id="PF14811">
    <property type="entry name" value="TPD"/>
    <property type="match status" value="1"/>
</dbReference>
<accession>A0AAD2FG69</accession>
<comment type="caution">
    <text evidence="6">The sequence shown here is derived from an EMBL/GenBank/DDBJ whole genome shotgun (WGS) entry which is preliminary data.</text>
</comment>
<dbReference type="AlphaFoldDB" id="A0AAD2FG69"/>
<dbReference type="Proteomes" id="UP001295423">
    <property type="component" value="Unassembled WGS sequence"/>
</dbReference>
<protein>
    <recommendedName>
        <fullName evidence="5">CDAN1-interacting nuclease 1</fullName>
    </recommendedName>
</protein>